<dbReference type="InterPro" id="IPR029058">
    <property type="entry name" value="AB_hydrolase_fold"/>
</dbReference>
<dbReference type="EMBL" id="SEWE01000007">
    <property type="protein sequence ID" value="RYU82129.1"/>
    <property type="molecule type" value="Genomic_DNA"/>
</dbReference>
<dbReference type="InterPro" id="IPR002469">
    <property type="entry name" value="Peptidase_S9B_N"/>
</dbReference>
<comment type="caution">
    <text evidence="4">The sequence shown here is derived from an EMBL/GenBank/DDBJ whole genome shotgun (WGS) entry which is preliminary data.</text>
</comment>
<sequence length="721" mass="80371">MLHFTPRLAVVFGLAFALQPAAQAQQQRLTMEDAFLNRSLQPQNLRQLTWIPGSNDEFSFVRTTGGVDELVRGTAAGAPPVAVPLPKFSSALQGVGAEESKTFPTVQWQDQGVLVATQKNKIYRYDLKSGLATRGFGYAFEVDNVDPDDSKTRLAYTKAQNLYISAAGRENEPVTNELNPAIVNGQAAHRSEFGITKGTFWSPRGSRLAYYRMDQTMVTDYPIVDVSSTPAQEKAIKYPMAGDASHQVTVGVYDLGSRKTVFLQTGEPKEQYLTNLSWSPDEKFIYLAVLNRGQNEMKLNQYDAATGAFVRTLFEEKDAKYVEPQHPLQFVPGHPDQFVWRSQRDGFEHLYLYSTQGKLLRQLTKGNWVVTDVLGFDPKGKEIVYASTAESPLERHLYAVSLQGGKPRRITQGHGTHAGTLSPSGKYVLDSFNSSTTPRTIRVIGVADGKPLQTLLDAPNPLTAYVLGETKLFPIKSADGQTDLYCRLITPPGFDPAKKYPTVVYLYGGPHVQLVTDTWLGGSNFWMQLMAQKGYVVFTMDSRGSGNRGRAFEQATFRQLGTAEMADQLKGVDYLKNQPFVDANRLGIHGWSFGGFMTTTMMTRSPGTFKVGVGGGPVIDWRMYEVMYTERYMDTPQENPEGYKAANLLGYVDKLQGKLLLIHGTVDDVVVWQHSLDYLKKAVDQGVQLDYFVYPGHPHNVGGKDRVHLYNKITQYFDEKL</sequence>
<dbReference type="Pfam" id="PF00930">
    <property type="entry name" value="DPPIV_N"/>
    <property type="match status" value="1"/>
</dbReference>
<feature type="signal peptide" evidence="1">
    <location>
        <begin position="1"/>
        <end position="24"/>
    </location>
</feature>
<dbReference type="GO" id="GO:0006508">
    <property type="term" value="P:proteolysis"/>
    <property type="evidence" value="ECO:0007669"/>
    <property type="project" value="InterPro"/>
</dbReference>
<dbReference type="GO" id="GO:0008239">
    <property type="term" value="F:dipeptidyl-peptidase activity"/>
    <property type="evidence" value="ECO:0007669"/>
    <property type="project" value="TreeGrafter"/>
</dbReference>
<evidence type="ECO:0000259" key="2">
    <source>
        <dbReference type="Pfam" id="PF00326"/>
    </source>
</evidence>
<dbReference type="GO" id="GO:0008236">
    <property type="term" value="F:serine-type peptidase activity"/>
    <property type="evidence" value="ECO:0007669"/>
    <property type="project" value="InterPro"/>
</dbReference>
<reference evidence="4 5" key="1">
    <citation type="submission" date="2019-02" db="EMBL/GenBank/DDBJ databases">
        <title>Bacterial novel species isolated from soil.</title>
        <authorList>
            <person name="Jung H.-Y."/>
        </authorList>
    </citation>
    <scope>NUCLEOTIDE SEQUENCE [LARGE SCALE GENOMIC DNA]</scope>
    <source>
        <strain evidence="4 5">1-3-3-3</strain>
    </source>
</reference>
<dbReference type="InterPro" id="IPR050278">
    <property type="entry name" value="Serine_Prot_S9B/DPPIV"/>
</dbReference>
<name>A0A4Q5LDY1_9BACT</name>
<dbReference type="OrthoDB" id="9812921at2"/>
<protein>
    <submittedName>
        <fullName evidence="4">S9 family peptidase</fullName>
    </submittedName>
</protein>
<dbReference type="SUPFAM" id="SSF53474">
    <property type="entry name" value="alpha/beta-Hydrolases"/>
    <property type="match status" value="1"/>
</dbReference>
<dbReference type="AlphaFoldDB" id="A0A4Q5LDY1"/>
<evidence type="ECO:0000313" key="4">
    <source>
        <dbReference type="EMBL" id="RYU82129.1"/>
    </source>
</evidence>
<dbReference type="Proteomes" id="UP000294155">
    <property type="component" value="Unassembled WGS sequence"/>
</dbReference>
<gene>
    <name evidence="4" type="ORF">EWM57_04935</name>
</gene>
<accession>A0A4Q5LDY1</accession>
<keyword evidence="5" id="KW-1185">Reference proteome</keyword>
<dbReference type="Gene3D" id="3.40.50.1820">
    <property type="entry name" value="alpha/beta hydrolase"/>
    <property type="match status" value="1"/>
</dbReference>
<evidence type="ECO:0000313" key="5">
    <source>
        <dbReference type="Proteomes" id="UP000294155"/>
    </source>
</evidence>
<evidence type="ECO:0000259" key="3">
    <source>
        <dbReference type="Pfam" id="PF00930"/>
    </source>
</evidence>
<keyword evidence="1" id="KW-0732">Signal</keyword>
<organism evidence="4 5">
    <name type="scientific">Hymenobacter persicinus</name>
    <dbReference type="NCBI Taxonomy" id="2025506"/>
    <lineage>
        <taxon>Bacteria</taxon>
        <taxon>Pseudomonadati</taxon>
        <taxon>Bacteroidota</taxon>
        <taxon>Cytophagia</taxon>
        <taxon>Cytophagales</taxon>
        <taxon>Hymenobacteraceae</taxon>
        <taxon>Hymenobacter</taxon>
    </lineage>
</organism>
<feature type="domain" description="Dipeptidylpeptidase IV N-terminal" evidence="3">
    <location>
        <begin position="151"/>
        <end position="438"/>
    </location>
</feature>
<dbReference type="Pfam" id="PF00326">
    <property type="entry name" value="Peptidase_S9"/>
    <property type="match status" value="1"/>
</dbReference>
<dbReference type="SUPFAM" id="SSF82171">
    <property type="entry name" value="DPP6 N-terminal domain-like"/>
    <property type="match status" value="1"/>
</dbReference>
<evidence type="ECO:0000256" key="1">
    <source>
        <dbReference type="SAM" id="SignalP"/>
    </source>
</evidence>
<dbReference type="RefSeq" id="WP_129920026.1">
    <property type="nucleotide sequence ID" value="NZ_SEWE01000007.1"/>
</dbReference>
<dbReference type="PANTHER" id="PTHR11731:SF193">
    <property type="entry name" value="DIPEPTIDYL PEPTIDASE 9"/>
    <property type="match status" value="1"/>
</dbReference>
<feature type="domain" description="Peptidase S9 prolyl oligopeptidase catalytic" evidence="2">
    <location>
        <begin position="527"/>
        <end position="721"/>
    </location>
</feature>
<dbReference type="PANTHER" id="PTHR11731">
    <property type="entry name" value="PROTEASE FAMILY S9B,C DIPEPTIDYL-PEPTIDASE IV-RELATED"/>
    <property type="match status" value="1"/>
</dbReference>
<feature type="chain" id="PRO_5020222068" evidence="1">
    <location>
        <begin position="25"/>
        <end position="721"/>
    </location>
</feature>
<dbReference type="InterPro" id="IPR001375">
    <property type="entry name" value="Peptidase_S9_cat"/>
</dbReference>
<proteinExistence type="predicted"/>
<dbReference type="Gene3D" id="2.140.10.30">
    <property type="entry name" value="Dipeptidylpeptidase IV, N-terminal domain"/>
    <property type="match status" value="1"/>
</dbReference>